<evidence type="ECO:0000313" key="3">
    <source>
        <dbReference type="EMBL" id="EUD64022.1"/>
    </source>
</evidence>
<protein>
    <recommendedName>
        <fullName evidence="5">Pv-fam-d protein</fullName>
    </recommendedName>
</protein>
<feature type="region of interest" description="Disordered" evidence="1">
    <location>
        <begin position="258"/>
        <end position="281"/>
    </location>
</feature>
<reference evidence="3 4" key="1">
    <citation type="submission" date="2013-02" db="EMBL/GenBank/DDBJ databases">
        <title>The Genome Sequence of Plasmodium inui San Antonio 1.</title>
        <authorList>
            <consortium name="The Broad Institute Genome Sequencing Platform"/>
            <consortium name="The Broad Institute Genome Sequencing Center for Infectious Disease"/>
            <person name="Neafsey D."/>
            <person name="Cheeseman I."/>
            <person name="Volkman S."/>
            <person name="Adams J."/>
            <person name="Walker B."/>
            <person name="Young S.K."/>
            <person name="Zeng Q."/>
            <person name="Gargeya S."/>
            <person name="Fitzgerald M."/>
            <person name="Haas B."/>
            <person name="Abouelleil A."/>
            <person name="Alvarado L."/>
            <person name="Arachchi H.M."/>
            <person name="Berlin A.M."/>
            <person name="Chapman S.B."/>
            <person name="Dewar J."/>
            <person name="Goldberg J."/>
            <person name="Griggs A."/>
            <person name="Gujja S."/>
            <person name="Hansen M."/>
            <person name="Howarth C."/>
            <person name="Imamovic A."/>
            <person name="Larimer J."/>
            <person name="McCowan C."/>
            <person name="Murphy C."/>
            <person name="Neiman D."/>
            <person name="Pearson M."/>
            <person name="Priest M."/>
            <person name="Roberts A."/>
            <person name="Saif S."/>
            <person name="Shea T."/>
            <person name="Sisk P."/>
            <person name="Sykes S."/>
            <person name="Wortman J."/>
            <person name="Nusbaum C."/>
            <person name="Birren B."/>
        </authorList>
    </citation>
    <scope>NUCLEOTIDE SEQUENCE [LARGE SCALE GENOMIC DNA]</scope>
    <source>
        <strain evidence="3 4">San Antonio 1</strain>
    </source>
</reference>
<evidence type="ECO:0008006" key="5">
    <source>
        <dbReference type="Google" id="ProtNLM"/>
    </source>
</evidence>
<dbReference type="VEuPathDB" id="PlasmoDB:C922_05597"/>
<dbReference type="GeneID" id="20040871"/>
<feature type="signal peptide" evidence="2">
    <location>
        <begin position="1"/>
        <end position="19"/>
    </location>
</feature>
<dbReference type="AlphaFoldDB" id="W6ZT12"/>
<evidence type="ECO:0000256" key="1">
    <source>
        <dbReference type="SAM" id="MobiDB-lite"/>
    </source>
</evidence>
<dbReference type="EMBL" id="KI965566">
    <property type="protein sequence ID" value="EUD64022.1"/>
    <property type="molecule type" value="Genomic_DNA"/>
</dbReference>
<feature type="compositionally biased region" description="Low complexity" evidence="1">
    <location>
        <begin position="264"/>
        <end position="278"/>
    </location>
</feature>
<gene>
    <name evidence="3" type="ORF">C922_05597</name>
</gene>
<keyword evidence="2" id="KW-0732">Signal</keyword>
<sequence length="296" mass="35100">MITFRKALTLSLLMSTWQCYHKSLGPSTVHHNESKLNNLLNKKFGRILHEKNLRNTNLKRRIINLLKEDDDDFRERLNALSHDYHFRRLFNVLIVDDLFQEQSRDVIRDKHFQEQFHILKDNAMLDLEVPIPLYDNDCAHAEGNKFRSCQNFERHFDKLKIQEHKEEKEIQELESDEEYKSEGSNIRCRGYCNDNQREKLRGSVHYAGRPLYGIEHDIPCNLEHNEDLKQTFEDYTNNRTVKPKSRLILIRMPKKKMSTHELESLNSKSDSLQCSSSRSCKRPPLVPLLVYSLMDS</sequence>
<feature type="chain" id="PRO_5004887067" description="Pv-fam-d protein" evidence="2">
    <location>
        <begin position="20"/>
        <end position="296"/>
    </location>
</feature>
<dbReference type="OrthoDB" id="386050at2759"/>
<accession>W6ZT12</accession>
<dbReference type="Proteomes" id="UP000030640">
    <property type="component" value="Unassembled WGS sequence"/>
</dbReference>
<keyword evidence="4" id="KW-1185">Reference proteome</keyword>
<organism evidence="3 4">
    <name type="scientific">Plasmodium inui San Antonio 1</name>
    <dbReference type="NCBI Taxonomy" id="1237626"/>
    <lineage>
        <taxon>Eukaryota</taxon>
        <taxon>Sar</taxon>
        <taxon>Alveolata</taxon>
        <taxon>Apicomplexa</taxon>
        <taxon>Aconoidasida</taxon>
        <taxon>Haemosporida</taxon>
        <taxon>Plasmodiidae</taxon>
        <taxon>Plasmodium</taxon>
        <taxon>Plasmodium (Plasmodium)</taxon>
    </lineage>
</organism>
<proteinExistence type="predicted"/>
<evidence type="ECO:0000313" key="4">
    <source>
        <dbReference type="Proteomes" id="UP000030640"/>
    </source>
</evidence>
<evidence type="ECO:0000256" key="2">
    <source>
        <dbReference type="SAM" id="SignalP"/>
    </source>
</evidence>
<dbReference type="RefSeq" id="XP_008819390.1">
    <property type="nucleotide sequence ID" value="XM_008821168.1"/>
</dbReference>
<name>W6ZT12_9APIC</name>